<accession>A0A239NVD2</accession>
<name>A0A239NVD2_9ACTN</name>
<protein>
    <submittedName>
        <fullName evidence="2">Uncharacterized conserved protein</fullName>
    </submittedName>
</protein>
<evidence type="ECO:0000313" key="2">
    <source>
        <dbReference type="EMBL" id="SNT58871.1"/>
    </source>
</evidence>
<dbReference type="GO" id="GO:0009247">
    <property type="term" value="P:glycolipid biosynthetic process"/>
    <property type="evidence" value="ECO:0007669"/>
    <property type="project" value="TreeGrafter"/>
</dbReference>
<dbReference type="GO" id="GO:0005886">
    <property type="term" value="C:plasma membrane"/>
    <property type="evidence" value="ECO:0007669"/>
    <property type="project" value="TreeGrafter"/>
</dbReference>
<dbReference type="AlphaFoldDB" id="A0A239NVD2"/>
<feature type="domain" description="Saccharopine dehydrogenase NADP binding" evidence="1">
    <location>
        <begin position="20"/>
        <end position="149"/>
    </location>
</feature>
<dbReference type="Proteomes" id="UP000198318">
    <property type="component" value="Unassembled WGS sequence"/>
</dbReference>
<dbReference type="InterPro" id="IPR005097">
    <property type="entry name" value="Sacchrp_dh_NADP-bd"/>
</dbReference>
<dbReference type="Gene3D" id="3.40.50.720">
    <property type="entry name" value="NAD(P)-binding Rossmann-like Domain"/>
    <property type="match status" value="1"/>
</dbReference>
<organism evidence="2 3">
    <name type="scientific">Actinomadura meyerae</name>
    <dbReference type="NCBI Taxonomy" id="240840"/>
    <lineage>
        <taxon>Bacteria</taxon>
        <taxon>Bacillati</taxon>
        <taxon>Actinomycetota</taxon>
        <taxon>Actinomycetes</taxon>
        <taxon>Streptosporangiales</taxon>
        <taxon>Thermomonosporaceae</taxon>
        <taxon>Actinomadura</taxon>
    </lineage>
</organism>
<gene>
    <name evidence="2" type="ORF">SAMN05443665_105114</name>
</gene>
<dbReference type="InterPro" id="IPR036291">
    <property type="entry name" value="NAD(P)-bd_dom_sf"/>
</dbReference>
<proteinExistence type="predicted"/>
<dbReference type="InterPro" id="IPR051276">
    <property type="entry name" value="Saccharopine_DH-like_oxidrdct"/>
</dbReference>
<reference evidence="2 3" key="1">
    <citation type="submission" date="2017-06" db="EMBL/GenBank/DDBJ databases">
        <authorList>
            <person name="Kim H.J."/>
            <person name="Triplett B.A."/>
        </authorList>
    </citation>
    <scope>NUCLEOTIDE SEQUENCE [LARGE SCALE GENOMIC DNA]</scope>
    <source>
        <strain evidence="2 3">DSM 44715</strain>
    </source>
</reference>
<dbReference type="EMBL" id="FZOR01000051">
    <property type="protein sequence ID" value="SNT58871.1"/>
    <property type="molecule type" value="Genomic_DNA"/>
</dbReference>
<evidence type="ECO:0000259" key="1">
    <source>
        <dbReference type="Pfam" id="PF03435"/>
    </source>
</evidence>
<dbReference type="Pfam" id="PF03435">
    <property type="entry name" value="Sacchrp_dh_NADP"/>
    <property type="match status" value="1"/>
</dbReference>
<evidence type="ECO:0000313" key="3">
    <source>
        <dbReference type="Proteomes" id="UP000198318"/>
    </source>
</evidence>
<sequence length="415" mass="43917">MTADSPADARPNGSARPYDIVLFGATGFTGGLTAEYLAATARPGTRWALAGRNRGKLEAVRDRLTKIDPACAELELLHADTADAASIEAIAAAARVVITTVGPYVKHGEPLVAACARAGTDYVDLTGEPTFVDRMYVKYHREAVDSGARLVHACGFDSIPHDLGAYFTVKHLPEGVPLHVEGFLRVQGAASGGTVHSAVGIFGDTAGMLRAERERRRVEEPPAGRRVRISRSPVPKSRVGDGWTLPLPTIDPQIVTRSAAALDRYGPNFSYGHYLAVRRLATAAGIAAGFGGLAAAASVPPVRRALLRFATPGEGPSPQRRARNWFSVKFAGEGGGRRVVTEVAGGDPGYGETAKMLAESALCLAHDDLPATSGQVTTAAAMGDALIDRLVAAGITFRVLEERRVPEERRAPEER</sequence>
<dbReference type="PANTHER" id="PTHR12286:SF5">
    <property type="entry name" value="SACCHAROPINE DEHYDROGENASE-LIKE OXIDOREDUCTASE"/>
    <property type="match status" value="1"/>
</dbReference>
<dbReference type="OrthoDB" id="4369409at2"/>
<dbReference type="SUPFAM" id="SSF51735">
    <property type="entry name" value="NAD(P)-binding Rossmann-fold domains"/>
    <property type="match status" value="1"/>
</dbReference>
<keyword evidence="3" id="KW-1185">Reference proteome</keyword>
<dbReference type="RefSeq" id="WP_089330401.1">
    <property type="nucleotide sequence ID" value="NZ_FZOR01000051.1"/>
</dbReference>
<dbReference type="PANTHER" id="PTHR12286">
    <property type="entry name" value="SACCHAROPINE DEHYDROGENASE-LIKE OXIDOREDUCTASE"/>
    <property type="match status" value="1"/>
</dbReference>